<dbReference type="Pfam" id="PF08318">
    <property type="entry name" value="COG4_m"/>
    <property type="match status" value="1"/>
</dbReference>
<dbReference type="InterPro" id="IPR048684">
    <property type="entry name" value="COG4_C"/>
</dbReference>
<dbReference type="PANTHER" id="PTHR24016">
    <property type="entry name" value="CONSERVED OLIGOMERIC GOLGI COMPLEX SUBUNIT 4"/>
    <property type="match status" value="1"/>
</dbReference>
<sequence length="744" mass="83265">MLKGLIERLQQEEAKIISQLQELEEPAIASLEACNDALHSSPVAQNSLSINESLNLTEEFANMLMDATKNTSTAINGLRCSLNVVDMVSQLYDLGSHILSNYQKGDIKKGAEHAASFISAVNKAKTDGYWEEVAKVITRGHINQVISDLRIFVIGKLREHMPSEDSKLFMRLAVTLNASSEAYESYLKTIHEKTHALQSCRFIPNPNYSVTASPREGGECIVIERIIKNARSLLWHQAQTVYYELGSTNYIRICREIHTVTSAQVCTVLAGFLRAHFSSFLSKPDAEIEGILAQANAAMEEQACLFEFIDDMKKADKVIDDIATMSSLWINYESSLQQLLKPVYRTLLLQPGMDEEFSTDVLGKSSQATQALQSLLILYVRLEHASVARGLMHAIDCDSIYVAPPDDSGSVATSTLVDDTFFLLQKAQKRAVATADVQAACATLNQVNSIIQGDLRNALVQNLLNSQKIYKDYLENPDNLMGGSWYTMLEEHFASSKQVLPEAVASMFSFIHCLNNVEECLNFLSKFKREISQRFNEEFIKHGKMDLLVENTLESMDSVISDYELLLDASCKYALSILKFHIADPLNRFNEIDFNIDEEAYASYQSENTFLEDIIGILRAVFEHLSAFYAPVAKSTCINSMVERICKFMETSILNKKFTIYGAVELDSTIRSLMQLCTSYEQQTRQHFVLLLIVSDVLNCGGSDELGQFEGQASPDVLEKYFALRTDAVVDLAVCSRTSLKPKI</sequence>
<dbReference type="InterPro" id="IPR013167">
    <property type="entry name" value="COG4_M"/>
</dbReference>
<proteinExistence type="predicted"/>
<reference evidence="3" key="1">
    <citation type="journal article" date="2014" name="Nucleic Acids Res.">
        <title>The evolutionary dynamics of variant antigen genes in Babesia reveal a history of genomic innovation underlying host-parasite interaction.</title>
        <authorList>
            <person name="Jackson A.P."/>
            <person name="Otto T.D."/>
            <person name="Darby A."/>
            <person name="Ramaprasad A."/>
            <person name="Xia D."/>
            <person name="Echaide I.E."/>
            <person name="Farber M."/>
            <person name="Gahlot S."/>
            <person name="Gamble J."/>
            <person name="Gupta D."/>
            <person name="Gupta Y."/>
            <person name="Jackson L."/>
            <person name="Malandrin L."/>
            <person name="Malas T.B."/>
            <person name="Moussa E."/>
            <person name="Nair M."/>
            <person name="Reid A.J."/>
            <person name="Sanders M."/>
            <person name="Sharma J."/>
            <person name="Tracey A."/>
            <person name="Quail M.A."/>
            <person name="Weir W."/>
            <person name="Wastling J.M."/>
            <person name="Hall N."/>
            <person name="Willadsen P."/>
            <person name="Lingelbach K."/>
            <person name="Shiels B."/>
            <person name="Tait A."/>
            <person name="Berriman M."/>
            <person name="Allred D.R."/>
            <person name="Pain A."/>
        </authorList>
    </citation>
    <scope>NUCLEOTIDE SEQUENCE</scope>
    <source>
        <strain evidence="3">1802A</strain>
    </source>
</reference>
<reference evidence="3" key="2">
    <citation type="submission" date="2021-05" db="EMBL/GenBank/DDBJ databases">
        <authorList>
            <person name="Pain A."/>
        </authorList>
    </citation>
    <scope>NUCLEOTIDE SEQUENCE</scope>
    <source>
        <strain evidence="3">1802A</strain>
    </source>
</reference>
<accession>A0AAD9GF91</accession>
<feature type="domain" description="Conserved oligomeric Golgi complex subunit 4 C-terminal" evidence="2">
    <location>
        <begin position="510"/>
        <end position="700"/>
    </location>
</feature>
<dbReference type="EMBL" id="JAHBMH010000033">
    <property type="protein sequence ID" value="KAK1937379.1"/>
    <property type="molecule type" value="Genomic_DNA"/>
</dbReference>
<evidence type="ECO:0000259" key="1">
    <source>
        <dbReference type="Pfam" id="PF08318"/>
    </source>
</evidence>
<dbReference type="InterPro" id="IPR048682">
    <property type="entry name" value="COG4"/>
</dbReference>
<comment type="caution">
    <text evidence="3">The sequence shown here is derived from an EMBL/GenBank/DDBJ whole genome shotgun (WGS) entry which is preliminary data.</text>
</comment>
<dbReference type="Gene3D" id="1.20.58.1970">
    <property type="match status" value="1"/>
</dbReference>
<name>A0AAD9GF91_BABDI</name>
<dbReference type="PANTHER" id="PTHR24016:SF0">
    <property type="entry name" value="CONSERVED OLIGOMERIC GOLGI COMPLEX SUBUNIT 4"/>
    <property type="match status" value="1"/>
</dbReference>
<feature type="domain" description="COG4 transport protein middle alpha-helical bundle" evidence="1">
    <location>
        <begin position="311"/>
        <end position="462"/>
    </location>
</feature>
<gene>
    <name evidence="3" type="ORF">X943_001448</name>
</gene>
<evidence type="ECO:0000313" key="3">
    <source>
        <dbReference type="EMBL" id="KAK1937379.1"/>
    </source>
</evidence>
<keyword evidence="4" id="KW-1185">Reference proteome</keyword>
<protein>
    <submittedName>
        <fullName evidence="3">Conserved oligomeric Golgi complex subunit 4, related</fullName>
    </submittedName>
</protein>
<evidence type="ECO:0000313" key="4">
    <source>
        <dbReference type="Proteomes" id="UP001195914"/>
    </source>
</evidence>
<dbReference type="Pfam" id="PF20662">
    <property type="entry name" value="COG4_C"/>
    <property type="match status" value="1"/>
</dbReference>
<dbReference type="AlphaFoldDB" id="A0AAD9GF91"/>
<evidence type="ECO:0000259" key="2">
    <source>
        <dbReference type="Pfam" id="PF20662"/>
    </source>
</evidence>
<organism evidence="3 4">
    <name type="scientific">Babesia divergens</name>
    <dbReference type="NCBI Taxonomy" id="32595"/>
    <lineage>
        <taxon>Eukaryota</taxon>
        <taxon>Sar</taxon>
        <taxon>Alveolata</taxon>
        <taxon>Apicomplexa</taxon>
        <taxon>Aconoidasida</taxon>
        <taxon>Piroplasmida</taxon>
        <taxon>Babesiidae</taxon>
        <taxon>Babesia</taxon>
    </lineage>
</organism>
<dbReference type="Proteomes" id="UP001195914">
    <property type="component" value="Unassembled WGS sequence"/>
</dbReference>